<sequence length="128" mass="14365">MDTCPDKISVAVFLAALMPDCVHEPSYVLDQLDKWTPAGASLDTELFSFGDPQQPSTAFLFGPKFVSNLYNLCSDEDVALGMMLRRPSCRFAEDLSKKSPFSKERFGSVKRVYIVCTHDKGMNVNFQR</sequence>
<name>A0ABD3BGT8_9LAMI</name>
<protein>
    <submittedName>
        <fullName evidence="2">Uncharacterized protein</fullName>
    </submittedName>
</protein>
<proteinExistence type="predicted"/>
<reference evidence="3" key="1">
    <citation type="journal article" date="2024" name="IScience">
        <title>Strigolactones Initiate the Formation of Haustorium-like Structures in Castilleja.</title>
        <authorList>
            <person name="Buerger M."/>
            <person name="Peterson D."/>
            <person name="Chory J."/>
        </authorList>
    </citation>
    <scope>NUCLEOTIDE SEQUENCE [LARGE SCALE GENOMIC DNA]</scope>
</reference>
<dbReference type="Gene3D" id="3.40.50.1820">
    <property type="entry name" value="alpha/beta hydrolase"/>
    <property type="match status" value="1"/>
</dbReference>
<dbReference type="Proteomes" id="UP001632038">
    <property type="component" value="Unassembled WGS sequence"/>
</dbReference>
<dbReference type="PANTHER" id="PTHR10992">
    <property type="entry name" value="METHYLESTERASE FAMILY MEMBER"/>
    <property type="match status" value="1"/>
</dbReference>
<evidence type="ECO:0000313" key="2">
    <source>
        <dbReference type="EMBL" id="KAL3616477.1"/>
    </source>
</evidence>
<dbReference type="GO" id="GO:0016787">
    <property type="term" value="F:hydrolase activity"/>
    <property type="evidence" value="ECO:0007669"/>
    <property type="project" value="UniProtKB-KW"/>
</dbReference>
<organism evidence="2 3">
    <name type="scientific">Castilleja foliolosa</name>
    <dbReference type="NCBI Taxonomy" id="1961234"/>
    <lineage>
        <taxon>Eukaryota</taxon>
        <taxon>Viridiplantae</taxon>
        <taxon>Streptophyta</taxon>
        <taxon>Embryophyta</taxon>
        <taxon>Tracheophyta</taxon>
        <taxon>Spermatophyta</taxon>
        <taxon>Magnoliopsida</taxon>
        <taxon>eudicotyledons</taxon>
        <taxon>Gunneridae</taxon>
        <taxon>Pentapetalae</taxon>
        <taxon>asterids</taxon>
        <taxon>lamiids</taxon>
        <taxon>Lamiales</taxon>
        <taxon>Orobanchaceae</taxon>
        <taxon>Pedicularideae</taxon>
        <taxon>Castillejinae</taxon>
        <taxon>Castilleja</taxon>
    </lineage>
</organism>
<evidence type="ECO:0000256" key="1">
    <source>
        <dbReference type="ARBA" id="ARBA00022801"/>
    </source>
</evidence>
<gene>
    <name evidence="2" type="ORF">CASFOL_039867</name>
</gene>
<dbReference type="AlphaFoldDB" id="A0ABD3BGT8"/>
<dbReference type="InterPro" id="IPR029058">
    <property type="entry name" value="AB_hydrolase_fold"/>
</dbReference>
<dbReference type="EMBL" id="JAVIJP010000092">
    <property type="protein sequence ID" value="KAL3616477.1"/>
    <property type="molecule type" value="Genomic_DNA"/>
</dbReference>
<comment type="caution">
    <text evidence="2">The sequence shown here is derived from an EMBL/GenBank/DDBJ whole genome shotgun (WGS) entry which is preliminary data.</text>
</comment>
<keyword evidence="1" id="KW-0378">Hydrolase</keyword>
<keyword evidence="3" id="KW-1185">Reference proteome</keyword>
<accession>A0ABD3BGT8</accession>
<dbReference type="InterPro" id="IPR045889">
    <property type="entry name" value="MES/HNL"/>
</dbReference>
<dbReference type="PANTHER" id="PTHR10992:SF1083">
    <property type="entry name" value="METHYLESTERASE 1"/>
    <property type="match status" value="1"/>
</dbReference>
<evidence type="ECO:0000313" key="3">
    <source>
        <dbReference type="Proteomes" id="UP001632038"/>
    </source>
</evidence>